<evidence type="ECO:0000256" key="2">
    <source>
        <dbReference type="SAM" id="Phobius"/>
    </source>
</evidence>
<keyword evidence="2" id="KW-0812">Transmembrane</keyword>
<dbReference type="AlphaFoldDB" id="A0AAU9XWB9"/>
<feature type="domain" description="C-type lectin" evidence="4">
    <location>
        <begin position="139"/>
        <end position="264"/>
    </location>
</feature>
<dbReference type="CDD" id="cd00037">
    <property type="entry name" value="CLECT"/>
    <property type="match status" value="2"/>
</dbReference>
<feature type="signal peptide" evidence="3">
    <location>
        <begin position="1"/>
        <end position="20"/>
    </location>
</feature>
<keyword evidence="2" id="KW-1133">Transmembrane helix</keyword>
<dbReference type="PROSITE" id="PS00615">
    <property type="entry name" value="C_TYPE_LECTIN_1"/>
    <property type="match status" value="2"/>
</dbReference>
<dbReference type="InterPro" id="IPR016187">
    <property type="entry name" value="CTDL_fold"/>
</dbReference>
<reference evidence="5 6" key="1">
    <citation type="submission" date="2022-05" db="EMBL/GenBank/DDBJ databases">
        <authorList>
            <consortium name="Genoscope - CEA"/>
            <person name="William W."/>
        </authorList>
    </citation>
    <scope>NUCLEOTIDE SEQUENCE [LARGE SCALE GENOMIC DNA]</scope>
</reference>
<sequence>MTMKFFLLLALLDVAAIIQAEKVILIEKKLEVRKRGECVTFKGEHYFRVNGTLTWTRESKPLPRSDRFVISDGGKTLKINQLEESDTALYSSTIQTEGGSEITRQWIVVKGCDVNEKMTELNGCEKACKPMCLKDWHYSNGKCYRYFSKPKTWLNAYYYCQGQFGAKLATIDNSVENKFVGGLLESGDGAWIGLNDRSKESRYLWNYNKFDTPRYFAWDETNPSNTEPNNFNGQCNVESCVEMKTTNKKWNDAVCIAHRNFVCERESIKGLSGWKCLDNGMCYWYARETVTWDRARQKCRENNARLVKITSSSKNRLIGDMIKTNIWIGLNDRVEAGIYVWNDIGQGEFNNRTSYFNWDRDEPNDKHYDSGTPTRCDGEDCVNIHIRNGEVTWFDLNCEIALPFVCEKSRDPYLSFAAWIAISMGAGLLLSIIGGRAYMELIHRRGRKQVKQMIGEATDNDEKED</sequence>
<evidence type="ECO:0000313" key="5">
    <source>
        <dbReference type="EMBL" id="CAH3159707.1"/>
    </source>
</evidence>
<dbReference type="SUPFAM" id="SSF56436">
    <property type="entry name" value="C-type lectin-like"/>
    <property type="match status" value="2"/>
</dbReference>
<keyword evidence="3" id="KW-0732">Signal</keyword>
<dbReference type="InterPro" id="IPR013783">
    <property type="entry name" value="Ig-like_fold"/>
</dbReference>
<dbReference type="InterPro" id="IPR016186">
    <property type="entry name" value="C-type_lectin-like/link_sf"/>
</dbReference>
<dbReference type="Gene3D" id="3.10.100.10">
    <property type="entry name" value="Mannose-Binding Protein A, subunit A"/>
    <property type="match status" value="2"/>
</dbReference>
<dbReference type="EMBL" id="CALNXJ010000072">
    <property type="protein sequence ID" value="CAH3159707.1"/>
    <property type="molecule type" value="Genomic_DNA"/>
</dbReference>
<dbReference type="Pfam" id="PF00059">
    <property type="entry name" value="Lectin_C"/>
    <property type="match status" value="2"/>
</dbReference>
<dbReference type="InterPro" id="IPR001304">
    <property type="entry name" value="C-type_lectin-like"/>
</dbReference>
<comment type="caution">
    <text evidence="5">The sequence shown here is derived from an EMBL/GenBank/DDBJ whole genome shotgun (WGS) entry which is preliminary data.</text>
</comment>
<evidence type="ECO:0000256" key="3">
    <source>
        <dbReference type="SAM" id="SignalP"/>
    </source>
</evidence>
<dbReference type="InterPro" id="IPR050111">
    <property type="entry name" value="C-type_lectin/snaclec_domain"/>
</dbReference>
<evidence type="ECO:0000313" key="6">
    <source>
        <dbReference type="Proteomes" id="UP001159428"/>
    </source>
</evidence>
<dbReference type="Proteomes" id="UP001159428">
    <property type="component" value="Unassembled WGS sequence"/>
</dbReference>
<dbReference type="InterPro" id="IPR036179">
    <property type="entry name" value="Ig-like_dom_sf"/>
</dbReference>
<feature type="transmembrane region" description="Helical" evidence="2">
    <location>
        <begin position="416"/>
        <end position="439"/>
    </location>
</feature>
<name>A0AAU9XWB9_9CNID</name>
<proteinExistence type="predicted"/>
<organism evidence="5 6">
    <name type="scientific">Pocillopora meandrina</name>
    <dbReference type="NCBI Taxonomy" id="46732"/>
    <lineage>
        <taxon>Eukaryota</taxon>
        <taxon>Metazoa</taxon>
        <taxon>Cnidaria</taxon>
        <taxon>Anthozoa</taxon>
        <taxon>Hexacorallia</taxon>
        <taxon>Scleractinia</taxon>
        <taxon>Astrocoeniina</taxon>
        <taxon>Pocilloporidae</taxon>
        <taxon>Pocillopora</taxon>
    </lineage>
</organism>
<feature type="domain" description="C-type lectin" evidence="4">
    <location>
        <begin position="278"/>
        <end position="407"/>
    </location>
</feature>
<dbReference type="InterPro" id="IPR018378">
    <property type="entry name" value="C-type_lectin_CS"/>
</dbReference>
<keyword evidence="6" id="KW-1185">Reference proteome</keyword>
<gene>
    <name evidence="5" type="ORF">PMEA_00032092</name>
</gene>
<protein>
    <recommendedName>
        <fullName evidence="4">C-type lectin domain-containing protein</fullName>
    </recommendedName>
</protein>
<dbReference type="SUPFAM" id="SSF48726">
    <property type="entry name" value="Immunoglobulin"/>
    <property type="match status" value="1"/>
</dbReference>
<keyword evidence="1" id="KW-1015">Disulfide bond</keyword>
<evidence type="ECO:0000256" key="1">
    <source>
        <dbReference type="ARBA" id="ARBA00023157"/>
    </source>
</evidence>
<dbReference type="SMART" id="SM00034">
    <property type="entry name" value="CLECT"/>
    <property type="match status" value="2"/>
</dbReference>
<dbReference type="Gene3D" id="2.60.40.10">
    <property type="entry name" value="Immunoglobulins"/>
    <property type="match status" value="1"/>
</dbReference>
<keyword evidence="2" id="KW-0472">Membrane</keyword>
<dbReference type="PROSITE" id="PS50041">
    <property type="entry name" value="C_TYPE_LECTIN_2"/>
    <property type="match status" value="2"/>
</dbReference>
<dbReference type="PANTHER" id="PTHR22803">
    <property type="entry name" value="MANNOSE, PHOSPHOLIPASE, LECTIN RECEPTOR RELATED"/>
    <property type="match status" value="1"/>
</dbReference>
<evidence type="ECO:0000259" key="4">
    <source>
        <dbReference type="PROSITE" id="PS50041"/>
    </source>
</evidence>
<accession>A0AAU9XWB9</accession>
<feature type="chain" id="PRO_5043773634" description="C-type lectin domain-containing protein" evidence="3">
    <location>
        <begin position="21"/>
        <end position="465"/>
    </location>
</feature>